<dbReference type="OMA" id="WQKFLDH"/>
<dbReference type="RefSeq" id="XP_016646311.1">
    <property type="nucleotide sequence ID" value="XM_016783545.1"/>
</dbReference>
<dbReference type="OrthoDB" id="445712at2759"/>
<dbReference type="GO" id="GO:0052927">
    <property type="term" value="F:CC tRNA cytidylyltransferase activity"/>
    <property type="evidence" value="ECO:0007669"/>
    <property type="project" value="EnsemblFungi"/>
</dbReference>
<evidence type="ECO:0000313" key="9">
    <source>
        <dbReference type="Proteomes" id="UP000028545"/>
    </source>
</evidence>
<evidence type="ECO:0000259" key="6">
    <source>
        <dbReference type="Pfam" id="PF01743"/>
    </source>
</evidence>
<protein>
    <submittedName>
        <fullName evidence="8">Putative trna nucleotidyltransferase protein</fullName>
    </submittedName>
</protein>
<dbReference type="GeneID" id="27719009"/>
<accession>A0A084GGQ0</accession>
<proteinExistence type="inferred from homology"/>
<evidence type="ECO:0000256" key="1">
    <source>
        <dbReference type="ARBA" id="ARBA00007265"/>
    </source>
</evidence>
<dbReference type="GO" id="GO:0000166">
    <property type="term" value="F:nucleotide binding"/>
    <property type="evidence" value="ECO:0007669"/>
    <property type="project" value="UniProtKB-KW"/>
</dbReference>
<dbReference type="CDD" id="cd05398">
    <property type="entry name" value="NT_ClassII-CCAase"/>
    <property type="match status" value="1"/>
</dbReference>
<dbReference type="PANTHER" id="PTHR13734">
    <property type="entry name" value="TRNA-NUCLEOTIDYLTRANSFERASE"/>
    <property type="match status" value="1"/>
</dbReference>
<dbReference type="VEuPathDB" id="FungiDB:SAPIO_CDS0857"/>
<keyword evidence="3" id="KW-0547">Nucleotide-binding</keyword>
<evidence type="ECO:0000259" key="7">
    <source>
        <dbReference type="Pfam" id="PF12627"/>
    </source>
</evidence>
<feature type="domain" description="Poly A polymerase head" evidence="6">
    <location>
        <begin position="48"/>
        <end position="193"/>
    </location>
</feature>
<keyword evidence="9" id="KW-1185">Reference proteome</keyword>
<name>A0A084GGQ0_PSEDA</name>
<dbReference type="FunFam" id="3.30.460.10:FF:000019">
    <property type="entry name" value="tRNA nucleotidyltransferase cca2"/>
    <property type="match status" value="1"/>
</dbReference>
<dbReference type="GO" id="GO:0001680">
    <property type="term" value="P:tRNA 3'-terminal CCA addition"/>
    <property type="evidence" value="ECO:0007669"/>
    <property type="project" value="EnsemblFungi"/>
</dbReference>
<dbReference type="InterPro" id="IPR032828">
    <property type="entry name" value="PolyA_RNA-bd"/>
</dbReference>
<feature type="domain" description="tRNA nucleotidyltransferase/poly(A) polymerase RNA and SrmB- binding" evidence="7">
    <location>
        <begin position="221"/>
        <end position="279"/>
    </location>
</feature>
<dbReference type="GO" id="GO:0003723">
    <property type="term" value="F:RNA binding"/>
    <property type="evidence" value="ECO:0007669"/>
    <property type="project" value="UniProtKB-KW"/>
</dbReference>
<dbReference type="SUPFAM" id="SSF81301">
    <property type="entry name" value="Nucleotidyltransferase"/>
    <property type="match status" value="1"/>
</dbReference>
<dbReference type="PANTHER" id="PTHR13734:SF5">
    <property type="entry name" value="CCA TRNA NUCLEOTIDYLTRANSFERASE, MITOCHONDRIAL"/>
    <property type="match status" value="1"/>
</dbReference>
<dbReference type="Pfam" id="PF12627">
    <property type="entry name" value="PolyA_pol_RNAbd"/>
    <property type="match status" value="1"/>
</dbReference>
<comment type="caution">
    <text evidence="8">The sequence shown here is derived from an EMBL/GenBank/DDBJ whole genome shotgun (WGS) entry which is preliminary data.</text>
</comment>
<organism evidence="8 9">
    <name type="scientific">Pseudallescheria apiosperma</name>
    <name type="common">Scedosporium apiospermum</name>
    <dbReference type="NCBI Taxonomy" id="563466"/>
    <lineage>
        <taxon>Eukaryota</taxon>
        <taxon>Fungi</taxon>
        <taxon>Dikarya</taxon>
        <taxon>Ascomycota</taxon>
        <taxon>Pezizomycotina</taxon>
        <taxon>Sordariomycetes</taxon>
        <taxon>Hypocreomycetidae</taxon>
        <taxon>Microascales</taxon>
        <taxon>Microascaceae</taxon>
        <taxon>Scedosporium</taxon>
    </lineage>
</organism>
<dbReference type="Gene3D" id="1.10.3090.10">
    <property type="entry name" value="cca-adding enzyme, domain 2"/>
    <property type="match status" value="1"/>
</dbReference>
<dbReference type="SUPFAM" id="SSF81891">
    <property type="entry name" value="Poly A polymerase C-terminal region-like"/>
    <property type="match status" value="1"/>
</dbReference>
<dbReference type="Proteomes" id="UP000028545">
    <property type="component" value="Unassembled WGS sequence"/>
</dbReference>
<dbReference type="InterPro" id="IPR002646">
    <property type="entry name" value="PolA_pol_head_dom"/>
</dbReference>
<dbReference type="EMBL" id="JOWA01000033">
    <property type="protein sequence ID" value="KEZ46512.1"/>
    <property type="molecule type" value="Genomic_DNA"/>
</dbReference>
<dbReference type="AlphaFoldDB" id="A0A084GGQ0"/>
<dbReference type="KEGG" id="sapo:SAPIO_CDS0857"/>
<dbReference type="Gene3D" id="3.30.460.10">
    <property type="entry name" value="Beta Polymerase, domain 2"/>
    <property type="match status" value="1"/>
</dbReference>
<gene>
    <name evidence="8" type="ORF">SAPIO_CDS0857</name>
</gene>
<evidence type="ECO:0000256" key="3">
    <source>
        <dbReference type="ARBA" id="ARBA00022741"/>
    </source>
</evidence>
<comment type="similarity">
    <text evidence="1 5">Belongs to the tRNA nucleotidyltransferase/poly(A) polymerase family.</text>
</comment>
<reference evidence="8 9" key="1">
    <citation type="journal article" date="2014" name="Genome Announc.">
        <title>Draft genome sequence of the pathogenic fungus Scedosporium apiospermum.</title>
        <authorList>
            <person name="Vandeputte P."/>
            <person name="Ghamrawi S."/>
            <person name="Rechenmann M."/>
            <person name="Iltis A."/>
            <person name="Giraud S."/>
            <person name="Fleury M."/>
            <person name="Thornton C."/>
            <person name="Delhaes L."/>
            <person name="Meyer W."/>
            <person name="Papon N."/>
            <person name="Bouchara J.P."/>
        </authorList>
    </citation>
    <scope>NUCLEOTIDE SEQUENCE [LARGE SCALE GENOMIC DNA]</scope>
    <source>
        <strain evidence="8 9">IHEM 14462</strain>
    </source>
</reference>
<evidence type="ECO:0000313" key="8">
    <source>
        <dbReference type="EMBL" id="KEZ46512.1"/>
    </source>
</evidence>
<dbReference type="HOGENOM" id="CLU_019592_2_0_1"/>
<evidence type="ECO:0000256" key="4">
    <source>
        <dbReference type="ARBA" id="ARBA00022884"/>
    </source>
</evidence>
<dbReference type="Pfam" id="PF01743">
    <property type="entry name" value="PolyA_pol"/>
    <property type="match status" value="1"/>
</dbReference>
<sequence length="532" mass="59996">MAPTIQLSPGEERLKRLLLDVASSINTTQTDLDETASGQSRRNPVLLRWAGGWVRDKLLGIETHDIDVAINCMTGEDFGQRFREFCHSPSIIEKYSITETDLGNIHTIKANPEKSKHLATATCRIFGADVDFVNLRKETYSEGSRNPEIEFGTPLEDALRRDATVNALFYNLHTDEVEDFTGGISDMNARLIRTPLDPFQTFMDDPLRVLRLVRFASRLDFTIAADVEKLMGDDRVLKSFQAKISRERVGIEIGKMLRGNRPHAALSLIDRLGLYHTIFTDPTFERMPVPDISSWHVAYGLMEVLRSHDVIIKPLCNQLVQSDADAYLAWNLVALAPWESVDDPQPPTGKSKAHAVPFILRAAREGIKAANRLCAVIASSHLHRRNILQLKQLACSEDESRNRRDLFAMAICKWDGFGGYWRLQVLYCILIEAMQELGKWPVSSDRLHSFIGEWEKFLVHLADLDVMEAPSTKPLVDGHMLARSLGVKPGPWMAQALDVCLAWQFRHPDITDAGKVINEVQKRRIELGVPQA</sequence>
<dbReference type="GO" id="GO:0052929">
    <property type="term" value="F:ATP:3'-cytidine-cytidine-tRNA adenylyltransferase activity"/>
    <property type="evidence" value="ECO:0007669"/>
    <property type="project" value="EnsemblFungi"/>
</dbReference>
<dbReference type="GO" id="GO:0004810">
    <property type="term" value="F:CCA tRNA nucleotidyltransferase activity"/>
    <property type="evidence" value="ECO:0007669"/>
    <property type="project" value="EnsemblFungi"/>
</dbReference>
<dbReference type="InterPro" id="IPR043519">
    <property type="entry name" value="NT_sf"/>
</dbReference>
<dbReference type="GO" id="GO:0005759">
    <property type="term" value="C:mitochondrial matrix"/>
    <property type="evidence" value="ECO:0007669"/>
    <property type="project" value="EnsemblFungi"/>
</dbReference>
<keyword evidence="2 5" id="KW-0808">Transferase</keyword>
<evidence type="ECO:0000256" key="2">
    <source>
        <dbReference type="ARBA" id="ARBA00022679"/>
    </source>
</evidence>
<evidence type="ECO:0000256" key="5">
    <source>
        <dbReference type="RuleBase" id="RU003953"/>
    </source>
</evidence>
<keyword evidence="4 5" id="KW-0694">RNA-binding</keyword>